<proteinExistence type="predicted"/>
<evidence type="ECO:0000256" key="9">
    <source>
        <dbReference type="SAM" id="Phobius"/>
    </source>
</evidence>
<evidence type="ECO:0000256" key="2">
    <source>
        <dbReference type="ARBA" id="ARBA00022448"/>
    </source>
</evidence>
<name>A0A644WV63_9ZZZZ</name>
<keyword evidence="6 9" id="KW-1133">Transmembrane helix</keyword>
<dbReference type="InterPro" id="IPR003849">
    <property type="entry name" value="Preprotein_translocase_YajC"/>
</dbReference>
<organism evidence="10">
    <name type="scientific">bioreactor metagenome</name>
    <dbReference type="NCBI Taxonomy" id="1076179"/>
    <lineage>
        <taxon>unclassified sequences</taxon>
        <taxon>metagenomes</taxon>
        <taxon>ecological metagenomes</taxon>
    </lineage>
</organism>
<evidence type="ECO:0008006" key="11">
    <source>
        <dbReference type="Google" id="ProtNLM"/>
    </source>
</evidence>
<keyword evidence="8 9" id="KW-0472">Membrane</keyword>
<gene>
    <name evidence="10" type="ORF">SDC9_54115</name>
</gene>
<dbReference type="GO" id="GO:0005886">
    <property type="term" value="C:plasma membrane"/>
    <property type="evidence" value="ECO:0007669"/>
    <property type="project" value="UniProtKB-SubCell"/>
</dbReference>
<comment type="caution">
    <text evidence="10">The sequence shown here is derived from an EMBL/GenBank/DDBJ whole genome shotgun (WGS) entry which is preliminary data.</text>
</comment>
<protein>
    <recommendedName>
        <fullName evidence="11">Sec translocon accessory complex subunit YajC</fullName>
    </recommendedName>
</protein>
<keyword evidence="4 9" id="KW-0812">Transmembrane</keyword>
<comment type="subcellular location">
    <subcellularLocation>
        <location evidence="1">Cell membrane</location>
        <topology evidence="1">Single-pass membrane protein</topology>
    </subcellularLocation>
</comment>
<accession>A0A644WV63</accession>
<feature type="transmembrane region" description="Helical" evidence="9">
    <location>
        <begin position="12"/>
        <end position="32"/>
    </location>
</feature>
<dbReference type="Pfam" id="PF02699">
    <property type="entry name" value="YajC"/>
    <property type="match status" value="1"/>
</dbReference>
<evidence type="ECO:0000256" key="7">
    <source>
        <dbReference type="ARBA" id="ARBA00023010"/>
    </source>
</evidence>
<reference evidence="10" key="1">
    <citation type="submission" date="2019-08" db="EMBL/GenBank/DDBJ databases">
        <authorList>
            <person name="Kucharzyk K."/>
            <person name="Murdoch R.W."/>
            <person name="Higgins S."/>
            <person name="Loffler F."/>
        </authorList>
    </citation>
    <scope>NUCLEOTIDE SEQUENCE</scope>
</reference>
<evidence type="ECO:0000256" key="8">
    <source>
        <dbReference type="ARBA" id="ARBA00023136"/>
    </source>
</evidence>
<evidence type="ECO:0000256" key="1">
    <source>
        <dbReference type="ARBA" id="ARBA00004162"/>
    </source>
</evidence>
<evidence type="ECO:0000313" key="10">
    <source>
        <dbReference type="EMBL" id="MPM07806.1"/>
    </source>
</evidence>
<dbReference type="EMBL" id="VSSQ01001378">
    <property type="protein sequence ID" value="MPM07806.1"/>
    <property type="molecule type" value="Genomic_DNA"/>
</dbReference>
<evidence type="ECO:0000256" key="5">
    <source>
        <dbReference type="ARBA" id="ARBA00022927"/>
    </source>
</evidence>
<dbReference type="PANTHER" id="PTHR33909">
    <property type="entry name" value="SEC TRANSLOCON ACCESSORY COMPLEX SUBUNIT YAJC"/>
    <property type="match status" value="1"/>
</dbReference>
<evidence type="ECO:0000256" key="6">
    <source>
        <dbReference type="ARBA" id="ARBA00022989"/>
    </source>
</evidence>
<dbReference type="NCBIfam" id="TIGR00739">
    <property type="entry name" value="yajC"/>
    <property type="match status" value="1"/>
</dbReference>
<sequence>MSASFTEGISSFFSSYGILIVLMIAMFAIMIIPQRRRDKKVKDMLSSLKAGDRVRTIGGIYGTIGTIKDDTVILLVGPDKVKLVFARGAIAQVEEAGVENEMTQEVMK</sequence>
<keyword evidence="5" id="KW-0653">Protein transport</keyword>
<dbReference type="SMART" id="SM01323">
    <property type="entry name" value="YajC"/>
    <property type="match status" value="1"/>
</dbReference>
<evidence type="ECO:0000256" key="3">
    <source>
        <dbReference type="ARBA" id="ARBA00022475"/>
    </source>
</evidence>
<dbReference type="PANTHER" id="PTHR33909:SF1">
    <property type="entry name" value="SEC TRANSLOCON ACCESSORY COMPLEX SUBUNIT YAJC"/>
    <property type="match status" value="1"/>
</dbReference>
<keyword evidence="3" id="KW-1003">Cell membrane</keyword>
<keyword evidence="2" id="KW-0813">Transport</keyword>
<evidence type="ECO:0000256" key="4">
    <source>
        <dbReference type="ARBA" id="ARBA00022692"/>
    </source>
</evidence>
<dbReference type="AlphaFoldDB" id="A0A644WV63"/>
<keyword evidence="7" id="KW-0811">Translocation</keyword>
<dbReference type="GO" id="GO:0015031">
    <property type="term" value="P:protein transport"/>
    <property type="evidence" value="ECO:0007669"/>
    <property type="project" value="UniProtKB-KW"/>
</dbReference>